<feature type="compositionally biased region" description="Polar residues" evidence="11">
    <location>
        <begin position="540"/>
        <end position="552"/>
    </location>
</feature>
<keyword evidence="5" id="KW-0862">Zinc</keyword>
<evidence type="ECO:0000256" key="3">
    <source>
        <dbReference type="ARBA" id="ARBA00022737"/>
    </source>
</evidence>
<name>A0A8B6H9T6_MYTGA</name>
<evidence type="ECO:0000259" key="13">
    <source>
        <dbReference type="PROSITE" id="PS50280"/>
    </source>
</evidence>
<keyword evidence="9" id="KW-0539">Nucleus</keyword>
<feature type="domain" description="C2H2-type" evidence="12">
    <location>
        <begin position="1234"/>
        <end position="1261"/>
    </location>
</feature>
<feature type="domain" description="SET" evidence="13">
    <location>
        <begin position="54"/>
        <end position="155"/>
    </location>
</feature>
<evidence type="ECO:0000256" key="4">
    <source>
        <dbReference type="ARBA" id="ARBA00022771"/>
    </source>
</evidence>
<dbReference type="PROSITE" id="PS50280">
    <property type="entry name" value="SET"/>
    <property type="match status" value="1"/>
</dbReference>
<dbReference type="SUPFAM" id="SSF57667">
    <property type="entry name" value="beta-beta-alpha zinc fingers"/>
    <property type="match status" value="8"/>
</dbReference>
<keyword evidence="8" id="KW-0804">Transcription</keyword>
<evidence type="ECO:0000256" key="5">
    <source>
        <dbReference type="ARBA" id="ARBA00022833"/>
    </source>
</evidence>
<dbReference type="PANTHER" id="PTHR16515:SF49">
    <property type="entry name" value="GASTRULA ZINC FINGER PROTEIN XLCGF49.1-LIKE-RELATED"/>
    <property type="match status" value="1"/>
</dbReference>
<dbReference type="EMBL" id="UYJE01009703">
    <property type="protein sequence ID" value="VDI75915.1"/>
    <property type="molecule type" value="Genomic_DNA"/>
</dbReference>
<dbReference type="FunFam" id="3.30.160.60:FF:000322">
    <property type="entry name" value="GDNF-inducible zinc finger protein 1"/>
    <property type="match status" value="1"/>
</dbReference>
<evidence type="ECO:0000256" key="10">
    <source>
        <dbReference type="PROSITE-ProRule" id="PRU00042"/>
    </source>
</evidence>
<comment type="subcellular location">
    <subcellularLocation>
        <location evidence="1">Nucleus</location>
    </subcellularLocation>
</comment>
<feature type="domain" description="C2H2-type" evidence="12">
    <location>
        <begin position="758"/>
        <end position="777"/>
    </location>
</feature>
<feature type="domain" description="C2H2-type" evidence="12">
    <location>
        <begin position="1148"/>
        <end position="1175"/>
    </location>
</feature>
<evidence type="ECO:0000313" key="15">
    <source>
        <dbReference type="Proteomes" id="UP000596742"/>
    </source>
</evidence>
<evidence type="ECO:0000313" key="14">
    <source>
        <dbReference type="EMBL" id="VDI75915.1"/>
    </source>
</evidence>
<keyword evidence="3" id="KW-0677">Repeat</keyword>
<feature type="domain" description="C2H2-type" evidence="12">
    <location>
        <begin position="976"/>
        <end position="1003"/>
    </location>
</feature>
<evidence type="ECO:0000256" key="8">
    <source>
        <dbReference type="ARBA" id="ARBA00023163"/>
    </source>
</evidence>
<evidence type="ECO:0000256" key="9">
    <source>
        <dbReference type="ARBA" id="ARBA00023242"/>
    </source>
</evidence>
<feature type="region of interest" description="Disordered" evidence="11">
    <location>
        <begin position="539"/>
        <end position="712"/>
    </location>
</feature>
<keyword evidence="15" id="KW-1185">Reference proteome</keyword>
<feature type="domain" description="C2H2-type" evidence="12">
    <location>
        <begin position="1290"/>
        <end position="1318"/>
    </location>
</feature>
<evidence type="ECO:0000259" key="12">
    <source>
        <dbReference type="PROSITE" id="PS50157"/>
    </source>
</evidence>
<feature type="compositionally biased region" description="Acidic residues" evidence="11">
    <location>
        <begin position="659"/>
        <end position="673"/>
    </location>
</feature>
<feature type="domain" description="C2H2-type" evidence="12">
    <location>
        <begin position="915"/>
        <end position="940"/>
    </location>
</feature>
<keyword evidence="7" id="KW-0238">DNA-binding</keyword>
<evidence type="ECO:0000256" key="11">
    <source>
        <dbReference type="SAM" id="MobiDB-lite"/>
    </source>
</evidence>
<feature type="domain" description="C2H2-type" evidence="12">
    <location>
        <begin position="1204"/>
        <end position="1232"/>
    </location>
</feature>
<gene>
    <name evidence="14" type="ORF">MGAL_10B019228</name>
</gene>
<dbReference type="GO" id="GO:0008270">
    <property type="term" value="F:zinc ion binding"/>
    <property type="evidence" value="ECO:0007669"/>
    <property type="project" value="UniProtKB-KW"/>
</dbReference>
<feature type="domain" description="C2H2-type" evidence="12">
    <location>
        <begin position="882"/>
        <end position="909"/>
    </location>
</feature>
<dbReference type="Pfam" id="PF00096">
    <property type="entry name" value="zf-C2H2"/>
    <property type="match status" value="9"/>
</dbReference>
<dbReference type="PROSITE" id="PS00028">
    <property type="entry name" value="ZINC_FINGER_C2H2_1"/>
    <property type="match status" value="13"/>
</dbReference>
<dbReference type="InterPro" id="IPR036236">
    <property type="entry name" value="Znf_C2H2_sf"/>
</dbReference>
<sequence length="1488" mass="170602">METPLEGCDVCGEDHATVLCPELGLHNSDLEDVVVTRARLTLPHSLQAVDLGNGEVTVYSTENLCKKTQFGPYEAKRTTHEFNDDGLFVLKILTKDGMNVSLDTTEESECNWMCLVQAATEAHQQNLMAYQLGTSIFYSTTRNIDPGTELRVWYAPQYAKRLGKQPIPDGYSKVMLGMKVVYPSVDELAESQIIKNVVEEGSKHLSESPEEVIENQQMEINTSLEQGMSQVNITNIEQGMSQVNITNIEQGMSQVNITNIKQGMSQVNITNIEQGMLQLIPITNYRCRRCGEGFMTEIELGKHIREHINPPGSGRRGRLPKVDKVIKILPKKKKTGKMEKEDTDSCENEEEFTPKSYQMFKVEPQDPTRLRVLPKRRLKGKRTTGFLVDEEFLLTKSQIKTEPEEITAEVHVEIIKKDESSSTKRRRGRPSQKSSKTVESPNSKRKKIFEKEIETEKCITQSDELRNDCAGELLEKVDTVNTNDNTVVNHDTGDKIEDDDKHHTMNLQCTAAETNEIIYAPADKADNDNQNENANAITEEVTSNNEYSSAVLESSEFPSDYLMASNNTTKESEQRKNEELNKTLEEEGDTEENGKLSAVETEQKEKDGENSSKENIDEEIRKENNEEIRKENNEEISKEKIEEETSKENMEEEISKDNIDDETSNDHIDEEEGSDKSSGKSEKENSKNKKDDNKKIHKKITKSKKEKDKMKRKARLLPIPMEVRDTPNGKEYICTICNKKYNTERYLRLHAPKHTSEFRCETCGKSFARKESLQKHECRFSAKIITKEPTESGQQTEGNQIYSCSKCEEQFYNLVEAENHLQVHRIGITCEHCKQVFLKRVQWNQHVCPDVEKSRYSCDICFQTFGNEQSLFRHVAMHTDIYKCEKCEKCFSRKDSLLRHITTCCPDKAEDYGVFSCRKCSKTFGTKLGLENHEARCSMHCCDACFQVFDTKPSLDDHKCRPLPESSDSSTKQVKFSCSECNKSFKNLHYLLQHKQVHCNSHECEVCGKRLKSQEDKEDHERFCLAVNKIKMEGKIKCDRCGEEFFLAKEYKEHYQTHTHTYHCEKCDKRFVKIGTLHTHQCVTAEGVNCQFCKRDFKSKKTFQLHMVTHSDIVSQCPKCSKYFENDLFDDHSCDVEESKEEESSAKYMCHLCGKNFVSTSNLNKHMKVHGDKSISCPYCDKKFHYPEYLKVHIAGVHEKKTQYQCSECGKILTSKPGLVSHMKLFHCETKEVYPCPECGKCFSQKGNMKTHMFSHGKERTFQCTYCTKAFKYPDQLNRHKLCHTLGMKFQCEICEKSFVKDYELQKHIQVNHSNKMYVCEFCGSRCGLKHTLQRHYKRKHNASAHLVDNAEYLESRYQEVDIDNSPMNRTNIVSMVELMPQAAAEALSSLSTSVGQQTVISNEVAQLISQDGTIVQLPGHDNMFTIPTSQGSGGDEQTVVILQIVNPQEQQIEVQEMETQVIDTMELETTSQDVTDYQYTENIISTS</sequence>
<evidence type="ECO:0000256" key="1">
    <source>
        <dbReference type="ARBA" id="ARBA00004123"/>
    </source>
</evidence>
<dbReference type="Proteomes" id="UP000596742">
    <property type="component" value="Unassembled WGS sequence"/>
</dbReference>
<feature type="region of interest" description="Disordered" evidence="11">
    <location>
        <begin position="332"/>
        <end position="352"/>
    </location>
</feature>
<evidence type="ECO:0000256" key="6">
    <source>
        <dbReference type="ARBA" id="ARBA00023015"/>
    </source>
</evidence>
<organism evidence="14 15">
    <name type="scientific">Mytilus galloprovincialis</name>
    <name type="common">Mediterranean mussel</name>
    <dbReference type="NCBI Taxonomy" id="29158"/>
    <lineage>
        <taxon>Eukaryota</taxon>
        <taxon>Metazoa</taxon>
        <taxon>Spiralia</taxon>
        <taxon>Lophotrochozoa</taxon>
        <taxon>Mollusca</taxon>
        <taxon>Bivalvia</taxon>
        <taxon>Autobranchia</taxon>
        <taxon>Pteriomorphia</taxon>
        <taxon>Mytilida</taxon>
        <taxon>Mytiloidea</taxon>
        <taxon>Mytilidae</taxon>
        <taxon>Mytilinae</taxon>
        <taxon>Mytilus</taxon>
    </lineage>
</organism>
<evidence type="ECO:0000256" key="2">
    <source>
        <dbReference type="ARBA" id="ARBA00022723"/>
    </source>
</evidence>
<dbReference type="Gene3D" id="2.170.270.10">
    <property type="entry name" value="SET domain"/>
    <property type="match status" value="1"/>
</dbReference>
<dbReference type="PANTHER" id="PTHR16515">
    <property type="entry name" value="PR DOMAIN ZINC FINGER PROTEIN"/>
    <property type="match status" value="1"/>
</dbReference>
<feature type="domain" description="C2H2-type" evidence="12">
    <location>
        <begin position="1062"/>
        <end position="1081"/>
    </location>
</feature>
<dbReference type="InterPro" id="IPR050331">
    <property type="entry name" value="Zinc_finger"/>
</dbReference>
<feature type="domain" description="C2H2-type" evidence="12">
    <location>
        <begin position="732"/>
        <end position="759"/>
    </location>
</feature>
<accession>A0A8B6H9T6</accession>
<dbReference type="GO" id="GO:0003677">
    <property type="term" value="F:DNA binding"/>
    <property type="evidence" value="ECO:0007669"/>
    <property type="project" value="UniProtKB-KW"/>
</dbReference>
<dbReference type="Pfam" id="PF21549">
    <property type="entry name" value="PRDM2_PR"/>
    <property type="match status" value="1"/>
</dbReference>
<feature type="domain" description="C2H2-type" evidence="12">
    <location>
        <begin position="1175"/>
        <end position="1203"/>
    </location>
</feature>
<feature type="compositionally biased region" description="Basic and acidic residues" evidence="11">
    <location>
        <begin position="570"/>
        <end position="585"/>
    </location>
</feature>
<feature type="compositionally biased region" description="Basic and acidic residues" evidence="11">
    <location>
        <begin position="674"/>
        <end position="694"/>
    </location>
</feature>
<dbReference type="InterPro" id="IPR001214">
    <property type="entry name" value="SET_dom"/>
</dbReference>
<feature type="domain" description="C2H2-type" evidence="12">
    <location>
        <begin position="1262"/>
        <end position="1285"/>
    </location>
</feature>
<feature type="compositionally biased region" description="Acidic residues" evidence="11">
    <location>
        <begin position="341"/>
        <end position="351"/>
    </location>
</feature>
<dbReference type="InterPro" id="IPR013087">
    <property type="entry name" value="Znf_C2H2_type"/>
</dbReference>
<dbReference type="GO" id="GO:0005634">
    <property type="term" value="C:nucleus"/>
    <property type="evidence" value="ECO:0007669"/>
    <property type="project" value="UniProtKB-SubCell"/>
</dbReference>
<feature type="compositionally biased region" description="Polar residues" evidence="11">
    <location>
        <begin position="431"/>
        <end position="441"/>
    </location>
</feature>
<feature type="region of interest" description="Disordered" evidence="11">
    <location>
        <begin position="417"/>
        <end position="447"/>
    </location>
</feature>
<dbReference type="PROSITE" id="PS50157">
    <property type="entry name" value="ZINC_FINGER_C2H2_2"/>
    <property type="match status" value="17"/>
</dbReference>
<proteinExistence type="predicted"/>
<dbReference type="SMART" id="SM00355">
    <property type="entry name" value="ZnF_C2H2"/>
    <property type="match status" value="20"/>
</dbReference>
<reference evidence="14" key="1">
    <citation type="submission" date="2018-11" db="EMBL/GenBank/DDBJ databases">
        <authorList>
            <person name="Alioto T."/>
            <person name="Alioto T."/>
        </authorList>
    </citation>
    <scope>NUCLEOTIDE SEQUENCE</scope>
</reference>
<dbReference type="Gene3D" id="3.30.160.60">
    <property type="entry name" value="Classic Zinc Finger"/>
    <property type="match status" value="9"/>
</dbReference>
<dbReference type="GO" id="GO:0010468">
    <property type="term" value="P:regulation of gene expression"/>
    <property type="evidence" value="ECO:0007669"/>
    <property type="project" value="TreeGrafter"/>
</dbReference>
<keyword evidence="4 10" id="KW-0863">Zinc-finger</keyword>
<comment type="caution">
    <text evidence="14">The sequence shown here is derived from an EMBL/GenBank/DDBJ whole genome shotgun (WGS) entry which is preliminary data.</text>
</comment>
<protein>
    <submittedName>
        <fullName evidence="14">KRAB domain-containing zinc finger protein</fullName>
    </submittedName>
</protein>
<dbReference type="InterPro" id="IPR046341">
    <property type="entry name" value="SET_dom_sf"/>
</dbReference>
<feature type="domain" description="C2H2-type" evidence="12">
    <location>
        <begin position="285"/>
        <end position="312"/>
    </location>
</feature>
<feature type="domain" description="C2H2-type" evidence="12">
    <location>
        <begin position="1036"/>
        <end position="1063"/>
    </location>
</feature>
<dbReference type="OrthoDB" id="6226898at2759"/>
<feature type="domain" description="C2H2-type" evidence="12">
    <location>
        <begin position="856"/>
        <end position="883"/>
    </location>
</feature>
<feature type="domain" description="C2H2-type" evidence="12">
    <location>
        <begin position="1318"/>
        <end position="1346"/>
    </location>
</feature>
<keyword evidence="2" id="KW-0479">Metal-binding</keyword>
<keyword evidence="6" id="KW-0805">Transcription regulation</keyword>
<feature type="compositionally biased region" description="Basic and acidic residues" evidence="11">
    <location>
        <begin position="601"/>
        <end position="658"/>
    </location>
</feature>
<evidence type="ECO:0000256" key="7">
    <source>
        <dbReference type="ARBA" id="ARBA00023125"/>
    </source>
</evidence>
<feature type="domain" description="C2H2-type" evidence="12">
    <location>
        <begin position="802"/>
        <end position="824"/>
    </location>
</feature>